<comment type="caution">
    <text evidence="1">The sequence shown here is derived from an EMBL/GenBank/DDBJ whole genome shotgun (WGS) entry which is preliminary data.</text>
</comment>
<keyword evidence="2" id="KW-1185">Reference proteome</keyword>
<sequence>MKMMTESQKSQEPLCHSCARQETVLKEKLSVAVRALTSRTYRQDIKSFLFTTPAGPLRSARYMMTPLEPFSAIKSSSEWRNNSYYVLDSTISVTESHRHEFKTGGGKLPY</sequence>
<reference evidence="1" key="1">
    <citation type="submission" date="2023-01" db="EMBL/GenBank/DDBJ databases">
        <title>Genome assembly of the deep-sea coral Lophelia pertusa.</title>
        <authorList>
            <person name="Herrera S."/>
            <person name="Cordes E."/>
        </authorList>
    </citation>
    <scope>NUCLEOTIDE SEQUENCE</scope>
    <source>
        <strain evidence="1">USNM1676648</strain>
        <tissue evidence="1">Polyp</tissue>
    </source>
</reference>
<accession>A0A9X0A2R1</accession>
<dbReference type="EMBL" id="MU825404">
    <property type="protein sequence ID" value="KAJ7391759.1"/>
    <property type="molecule type" value="Genomic_DNA"/>
</dbReference>
<evidence type="ECO:0000313" key="2">
    <source>
        <dbReference type="Proteomes" id="UP001163046"/>
    </source>
</evidence>
<evidence type="ECO:0000313" key="1">
    <source>
        <dbReference type="EMBL" id="KAJ7391759.1"/>
    </source>
</evidence>
<gene>
    <name evidence="1" type="ORF">OS493_016046</name>
</gene>
<dbReference type="OrthoDB" id="10259112at2759"/>
<proteinExistence type="predicted"/>
<protein>
    <submittedName>
        <fullName evidence="1">Uncharacterized protein</fullName>
    </submittedName>
</protein>
<organism evidence="1 2">
    <name type="scientific">Desmophyllum pertusum</name>
    <dbReference type="NCBI Taxonomy" id="174260"/>
    <lineage>
        <taxon>Eukaryota</taxon>
        <taxon>Metazoa</taxon>
        <taxon>Cnidaria</taxon>
        <taxon>Anthozoa</taxon>
        <taxon>Hexacorallia</taxon>
        <taxon>Scleractinia</taxon>
        <taxon>Caryophylliina</taxon>
        <taxon>Caryophylliidae</taxon>
        <taxon>Desmophyllum</taxon>
    </lineage>
</organism>
<name>A0A9X0A2R1_9CNID</name>
<dbReference type="AlphaFoldDB" id="A0A9X0A2R1"/>
<dbReference type="Proteomes" id="UP001163046">
    <property type="component" value="Unassembled WGS sequence"/>
</dbReference>